<dbReference type="InterPro" id="IPR001220">
    <property type="entry name" value="Legume_lectin_dom"/>
</dbReference>
<evidence type="ECO:0000259" key="2">
    <source>
        <dbReference type="Pfam" id="PF00139"/>
    </source>
</evidence>
<keyword evidence="4" id="KW-1185">Reference proteome</keyword>
<reference evidence="3" key="1">
    <citation type="submission" date="2015-04" db="UniProtKB">
        <authorList>
            <consortium name="EnsemblPlants"/>
        </authorList>
    </citation>
    <scope>IDENTIFICATION</scope>
    <source>
        <strain evidence="3">SL10</strain>
    </source>
</reference>
<dbReference type="Proteomes" id="UP000006591">
    <property type="component" value="Chromosome 1"/>
</dbReference>
<dbReference type="HOGENOM" id="CLU_1716279_0_0_1"/>
<evidence type="ECO:0000313" key="3">
    <source>
        <dbReference type="EnsemblPlants" id="ONIVA01G23640.1"/>
    </source>
</evidence>
<dbReference type="STRING" id="4536.A0A0E0FNR0"/>
<protein>
    <recommendedName>
        <fullName evidence="2">Legume lectin domain-containing protein</fullName>
    </recommendedName>
</protein>
<reference evidence="3" key="2">
    <citation type="submission" date="2018-04" db="EMBL/GenBank/DDBJ databases">
        <title>OnivRS2 (Oryza nivara Reference Sequence Version 2).</title>
        <authorList>
            <person name="Zhang J."/>
            <person name="Kudrna D."/>
            <person name="Lee S."/>
            <person name="Talag J."/>
            <person name="Rajasekar S."/>
            <person name="Welchert J."/>
            <person name="Hsing Y.-I."/>
            <person name="Wing R.A."/>
        </authorList>
    </citation>
    <scope>NUCLEOTIDE SEQUENCE [LARGE SCALE GENOMIC DNA]</scope>
</reference>
<dbReference type="SUPFAM" id="SSF49899">
    <property type="entry name" value="Concanavalin A-like lectins/glucanases"/>
    <property type="match status" value="1"/>
</dbReference>
<name>A0A0E0FNR0_ORYNI</name>
<dbReference type="GO" id="GO:0030246">
    <property type="term" value="F:carbohydrate binding"/>
    <property type="evidence" value="ECO:0007669"/>
    <property type="project" value="UniProtKB-KW"/>
</dbReference>
<dbReference type="AlphaFoldDB" id="A0A0E0FNR0"/>
<dbReference type="InterPro" id="IPR013320">
    <property type="entry name" value="ConA-like_dom_sf"/>
</dbReference>
<dbReference type="EnsemblPlants" id="ONIVA01G23640.1">
    <property type="protein sequence ID" value="ONIVA01G23640.1"/>
    <property type="gene ID" value="ONIVA01G23640"/>
</dbReference>
<evidence type="ECO:0000313" key="4">
    <source>
        <dbReference type="Proteomes" id="UP000006591"/>
    </source>
</evidence>
<organism evidence="3">
    <name type="scientific">Oryza nivara</name>
    <name type="common">Indian wild rice</name>
    <name type="synonym">Oryza sativa f. spontanea</name>
    <dbReference type="NCBI Taxonomy" id="4536"/>
    <lineage>
        <taxon>Eukaryota</taxon>
        <taxon>Viridiplantae</taxon>
        <taxon>Streptophyta</taxon>
        <taxon>Embryophyta</taxon>
        <taxon>Tracheophyta</taxon>
        <taxon>Spermatophyta</taxon>
        <taxon>Magnoliopsida</taxon>
        <taxon>Liliopsida</taxon>
        <taxon>Poales</taxon>
        <taxon>Poaceae</taxon>
        <taxon>BOP clade</taxon>
        <taxon>Oryzoideae</taxon>
        <taxon>Oryzeae</taxon>
        <taxon>Oryzinae</taxon>
        <taxon>Oryza</taxon>
    </lineage>
</organism>
<sequence>MGDRRRWLPLRARRAARPSTTTIGAAAIGNRFDFPPPFFTQNLLVLPKIPKSSGLREAAPTGCEGLREAEGDEQFVLNGFTAANLNFDDMATVTPNGLLMFTNGTNQLKGHAIFPVPLQFHRAPNSTAMQSFSTAFVIGIIGAFEDQGSGRWQQQGGIISITNYRVGLK</sequence>
<keyword evidence="1" id="KW-0430">Lectin</keyword>
<dbReference type="Pfam" id="PF00139">
    <property type="entry name" value="Lectin_legB"/>
    <property type="match status" value="1"/>
</dbReference>
<dbReference type="Gramene" id="ONIVA01G23640.1">
    <property type="protein sequence ID" value="ONIVA01G23640.1"/>
    <property type="gene ID" value="ONIVA01G23640"/>
</dbReference>
<accession>A0A0E0FNR0</accession>
<dbReference type="Gene3D" id="2.60.120.200">
    <property type="match status" value="1"/>
</dbReference>
<proteinExistence type="predicted"/>
<evidence type="ECO:0000256" key="1">
    <source>
        <dbReference type="ARBA" id="ARBA00022734"/>
    </source>
</evidence>
<feature type="domain" description="Legume lectin" evidence="2">
    <location>
        <begin position="73"/>
        <end position="143"/>
    </location>
</feature>